<comment type="caution">
    <text evidence="1">The sequence shown here is derived from an EMBL/GenBank/DDBJ whole genome shotgun (WGS) entry which is preliminary data.</text>
</comment>
<gene>
    <name evidence="1" type="ORF">MEUPH1_LOCUS10080</name>
</gene>
<accession>A0AAV0WEC2</accession>
<evidence type="ECO:0000313" key="2">
    <source>
        <dbReference type="Proteomes" id="UP001160148"/>
    </source>
</evidence>
<name>A0AAV0WEC2_9HEMI</name>
<proteinExistence type="predicted"/>
<protein>
    <recommendedName>
        <fullName evidence="3">MULE transposase domain-containing protein</fullName>
    </recommendedName>
</protein>
<dbReference type="EMBL" id="CARXXK010000002">
    <property type="protein sequence ID" value="CAI6354028.1"/>
    <property type="molecule type" value="Genomic_DNA"/>
</dbReference>
<dbReference type="Proteomes" id="UP001160148">
    <property type="component" value="Unassembled WGS sequence"/>
</dbReference>
<organism evidence="1 2">
    <name type="scientific">Macrosiphum euphorbiae</name>
    <name type="common">potato aphid</name>
    <dbReference type="NCBI Taxonomy" id="13131"/>
    <lineage>
        <taxon>Eukaryota</taxon>
        <taxon>Metazoa</taxon>
        <taxon>Ecdysozoa</taxon>
        <taxon>Arthropoda</taxon>
        <taxon>Hexapoda</taxon>
        <taxon>Insecta</taxon>
        <taxon>Pterygota</taxon>
        <taxon>Neoptera</taxon>
        <taxon>Paraneoptera</taxon>
        <taxon>Hemiptera</taxon>
        <taxon>Sternorrhyncha</taxon>
        <taxon>Aphidomorpha</taxon>
        <taxon>Aphidoidea</taxon>
        <taxon>Aphididae</taxon>
        <taxon>Macrosiphini</taxon>
        <taxon>Macrosiphum</taxon>
    </lineage>
</organism>
<reference evidence="1 2" key="1">
    <citation type="submission" date="2023-01" db="EMBL/GenBank/DDBJ databases">
        <authorList>
            <person name="Whitehead M."/>
        </authorList>
    </citation>
    <scope>NUCLEOTIDE SEQUENCE [LARGE SCALE GENOMIC DNA]</scope>
</reference>
<keyword evidence="2" id="KW-1185">Reference proteome</keyword>
<sequence length="105" mass="12648">MPIVYFFLANKTKETYLNMWKYLLELCQQFFTSTFDVQKLHFDFESGAHEAAKEIFPNVIIVTCRFHLVQAWWRKINGDSNLRNAYKDYNNEVAKIIFWLTILTR</sequence>
<evidence type="ECO:0008006" key="3">
    <source>
        <dbReference type="Google" id="ProtNLM"/>
    </source>
</evidence>
<evidence type="ECO:0000313" key="1">
    <source>
        <dbReference type="EMBL" id="CAI6354028.1"/>
    </source>
</evidence>
<dbReference type="AlphaFoldDB" id="A0AAV0WEC2"/>